<dbReference type="Proteomes" id="UP000030680">
    <property type="component" value="Unassembled WGS sequence"/>
</dbReference>
<dbReference type="Gene3D" id="1.25.10.10">
    <property type="entry name" value="Leucine-rich Repeat Variant"/>
    <property type="match status" value="2"/>
</dbReference>
<dbReference type="PANTHER" id="PTHR13554:SF10">
    <property type="entry name" value="26S PROTEASOME NON-ATPASE REGULATORY SUBUNIT 5"/>
    <property type="match status" value="1"/>
</dbReference>
<dbReference type="InterPro" id="IPR016024">
    <property type="entry name" value="ARM-type_fold"/>
</dbReference>
<accession>M2W7V5</accession>
<dbReference type="AlphaFoldDB" id="M2W7V5"/>
<dbReference type="STRING" id="130081.M2W7V5"/>
<organism evidence="1 2">
    <name type="scientific">Galdieria sulphuraria</name>
    <name type="common">Red alga</name>
    <dbReference type="NCBI Taxonomy" id="130081"/>
    <lineage>
        <taxon>Eukaryota</taxon>
        <taxon>Rhodophyta</taxon>
        <taxon>Bangiophyceae</taxon>
        <taxon>Galdieriales</taxon>
        <taxon>Galdieriaceae</taxon>
        <taxon>Galdieria</taxon>
    </lineage>
</organism>
<dbReference type="InterPro" id="IPR011989">
    <property type="entry name" value="ARM-like"/>
</dbReference>
<protein>
    <recommendedName>
        <fullName evidence="3">26S proteasome non-ATPase regulatory subunit 5</fullName>
    </recommendedName>
</protein>
<evidence type="ECO:0008006" key="3">
    <source>
        <dbReference type="Google" id="ProtNLM"/>
    </source>
</evidence>
<dbReference type="GO" id="GO:0005829">
    <property type="term" value="C:cytosol"/>
    <property type="evidence" value="ECO:0007669"/>
    <property type="project" value="TreeGrafter"/>
</dbReference>
<dbReference type="SUPFAM" id="SSF48371">
    <property type="entry name" value="ARM repeat"/>
    <property type="match status" value="1"/>
</dbReference>
<name>M2W7V5_GALSU</name>
<evidence type="ECO:0000313" key="1">
    <source>
        <dbReference type="EMBL" id="EME31906.1"/>
    </source>
</evidence>
<reference evidence="2" key="1">
    <citation type="journal article" date="2013" name="Science">
        <title>Gene transfer from bacteria and archaea facilitated evolution of an extremophilic eukaryote.</title>
        <authorList>
            <person name="Schonknecht G."/>
            <person name="Chen W.H."/>
            <person name="Ternes C.M."/>
            <person name="Barbier G.G."/>
            <person name="Shrestha R.P."/>
            <person name="Stanke M."/>
            <person name="Brautigam A."/>
            <person name="Baker B.J."/>
            <person name="Banfield J.F."/>
            <person name="Garavito R.M."/>
            <person name="Carr K."/>
            <person name="Wilkerson C."/>
            <person name="Rensing S.A."/>
            <person name="Gagneul D."/>
            <person name="Dickenson N.E."/>
            <person name="Oesterhelt C."/>
            <person name="Lercher M.J."/>
            <person name="Weber A.P."/>
        </authorList>
    </citation>
    <scope>NUCLEOTIDE SEQUENCE [LARGE SCALE GENOMIC DNA]</scope>
    <source>
        <strain evidence="2">074W</strain>
    </source>
</reference>
<dbReference type="RefSeq" id="XP_005708426.1">
    <property type="nucleotide sequence ID" value="XM_005708369.1"/>
</dbReference>
<gene>
    <name evidence="1" type="ORF">Gasu_09730</name>
</gene>
<dbReference type="GO" id="GO:0043248">
    <property type="term" value="P:proteasome assembly"/>
    <property type="evidence" value="ECO:0007669"/>
    <property type="project" value="InterPro"/>
</dbReference>
<proteinExistence type="predicted"/>
<dbReference type="PANTHER" id="PTHR13554">
    <property type="entry name" value="26S PROTEASOME NON-ATPASE REGULATORY SUBUNIT 5-RELATED"/>
    <property type="match status" value="1"/>
</dbReference>
<evidence type="ECO:0000313" key="2">
    <source>
        <dbReference type="Proteomes" id="UP000030680"/>
    </source>
</evidence>
<keyword evidence="2" id="KW-1185">Reference proteome</keyword>
<dbReference type="GeneID" id="17090517"/>
<dbReference type="Pfam" id="PF10508">
    <property type="entry name" value="Proteasom_PSMB"/>
    <property type="match status" value="1"/>
</dbReference>
<dbReference type="EMBL" id="KB454489">
    <property type="protein sequence ID" value="EME31906.1"/>
    <property type="molecule type" value="Genomic_DNA"/>
</dbReference>
<dbReference type="OrthoDB" id="10250600at2759"/>
<dbReference type="InterPro" id="IPR019538">
    <property type="entry name" value="PSMD5"/>
</dbReference>
<dbReference type="Gramene" id="EME31906">
    <property type="protein sequence ID" value="EME31906"/>
    <property type="gene ID" value="Gasu_09730"/>
</dbReference>
<sequence>MMRASPIEEDIELVKEYLQEPNTQISCEKLFQQLTLQRLGELLFVEDQNQRQENVLILSSAWKQVLGYPVTLQQLNSKEGIYLIRQGLLSEQYETQKVCCMAVEKLALWNPVSIETLKEQKIIDRMLELIRDEDLELLKQLKSAILCVFRMASQVTCEYVASKLELCARGGNGVNTTTRTRALQLLIDWLVQFSNPTLAVSVCSILVEQLQSSSDVLFQLNILELLATFVSVENASSYVTNSGVLSTLYSFLSGDCAHMDNLQLRLLQSAILKWIARVASLEKVEQLVLIKPFLPLLGQLIDNREDLDKRESAYYALSAIASTRKGLEMVWNKELFISVLAGLDTPEERIRTACLYCIASLLNSSDETSSKQLFEMYRKGPLLETLFSLAHQPFLSQSIAVFIVLEAIAEKDWGLRKIASTAGVVDIIVNDVVDNKPLLDAKQRLASTLIRQESVSSILFGDARYLKLKDFANRFAIGSGQSRRLMRDPQVDIATMRQ</sequence>
<dbReference type="KEGG" id="gsl:Gasu_09730"/>
<dbReference type="eggNOG" id="KOG4413">
    <property type="taxonomic scope" value="Eukaryota"/>
</dbReference>